<comment type="caution">
    <text evidence="1">The sequence shown here is derived from an EMBL/GenBank/DDBJ whole genome shotgun (WGS) entry which is preliminary data.</text>
</comment>
<reference evidence="1 2" key="1">
    <citation type="submission" date="2015-12" db="EMBL/GenBank/DDBJ databases">
        <title>The genome of Folsomia candida.</title>
        <authorList>
            <person name="Faddeeva A."/>
            <person name="Derks M.F."/>
            <person name="Anvar Y."/>
            <person name="Smit S."/>
            <person name="Van Straalen N."/>
            <person name="Roelofs D."/>
        </authorList>
    </citation>
    <scope>NUCLEOTIDE SEQUENCE [LARGE SCALE GENOMIC DNA]</scope>
    <source>
        <strain evidence="1 2">VU population</strain>
        <tissue evidence="1">Whole body</tissue>
    </source>
</reference>
<protein>
    <submittedName>
        <fullName evidence="1">Uncharacterized protein</fullName>
    </submittedName>
</protein>
<sequence>MKPSTYLPSLLTFALIAIKLPCAISYHVELLVRKATLEWKLPHNGGATYLDFYVDVVQPELTVHSVLSDVPEKPVLDNDEMNTTCIFHGPSILEGVLHTSKVCLMLVSTFDFARDNGLTLGEIWDCRPVCLITNVPEFLNLRFDNVDDPDLTPSVWNCIRSIVLDDPVAWIETLKNMEEWKTYVSPPYTELYVVDVQLGWLVGERGSLYLDLVLHFEQVGDDDGVPSGLIHAAIVDVAQPKESSAEDGLDKSARKNQVPIIPGDDIDIIQSACFLGEHAHTKLTSLVLGNVTKMCYLDFKTNQGQDNAGNRVVIMDDLTDHGVTIGDEVYTRITLRDKKNLIPAALKDLVNKPGKVLAIKDAFTDFVTDKENDPIFKYVNDYEDYDGNLHFSKTVCLKMRGTLAVLRRVGFASAHLILDCEPVGLYDLTDDIRFLATYDLDDPALISEVWKCIQIGVLDDPKAYEEHLARTAELKKYRDAREL</sequence>
<accession>A0A226E9S1</accession>
<gene>
    <name evidence="1" type="ORF">Fcan01_11632</name>
</gene>
<dbReference type="AlphaFoldDB" id="A0A226E9S1"/>
<organism evidence="1 2">
    <name type="scientific">Folsomia candida</name>
    <name type="common">Springtail</name>
    <dbReference type="NCBI Taxonomy" id="158441"/>
    <lineage>
        <taxon>Eukaryota</taxon>
        <taxon>Metazoa</taxon>
        <taxon>Ecdysozoa</taxon>
        <taxon>Arthropoda</taxon>
        <taxon>Hexapoda</taxon>
        <taxon>Collembola</taxon>
        <taxon>Entomobryomorpha</taxon>
        <taxon>Isotomoidea</taxon>
        <taxon>Isotomidae</taxon>
        <taxon>Proisotominae</taxon>
        <taxon>Folsomia</taxon>
    </lineage>
</organism>
<dbReference type="Proteomes" id="UP000198287">
    <property type="component" value="Unassembled WGS sequence"/>
</dbReference>
<dbReference type="EMBL" id="LNIX01000005">
    <property type="protein sequence ID" value="OXA54362.1"/>
    <property type="molecule type" value="Genomic_DNA"/>
</dbReference>
<keyword evidence="2" id="KW-1185">Reference proteome</keyword>
<proteinExistence type="predicted"/>
<evidence type="ECO:0000313" key="2">
    <source>
        <dbReference type="Proteomes" id="UP000198287"/>
    </source>
</evidence>
<evidence type="ECO:0000313" key="1">
    <source>
        <dbReference type="EMBL" id="OXA54362.1"/>
    </source>
</evidence>
<name>A0A226E9S1_FOLCA</name>